<comment type="caution">
    <text evidence="2">The sequence shown here is derived from an EMBL/GenBank/DDBJ whole genome shotgun (WGS) entry which is preliminary data.</text>
</comment>
<keyword evidence="3" id="KW-1185">Reference proteome</keyword>
<feature type="transmembrane region" description="Helical" evidence="1">
    <location>
        <begin position="36"/>
        <end position="60"/>
    </location>
</feature>
<feature type="transmembrane region" description="Helical" evidence="1">
    <location>
        <begin position="12"/>
        <end position="30"/>
    </location>
</feature>
<proteinExistence type="predicted"/>
<organism evidence="2 3">
    <name type="scientific">Sulfitobacter aestuariivivens</name>
    <dbReference type="NCBI Taxonomy" id="2766981"/>
    <lineage>
        <taxon>Bacteria</taxon>
        <taxon>Pseudomonadati</taxon>
        <taxon>Pseudomonadota</taxon>
        <taxon>Alphaproteobacteria</taxon>
        <taxon>Rhodobacterales</taxon>
        <taxon>Roseobacteraceae</taxon>
        <taxon>Sulfitobacter</taxon>
    </lineage>
</organism>
<reference evidence="2" key="1">
    <citation type="submission" date="2020-08" db="EMBL/GenBank/DDBJ databases">
        <title>Sulfitobacter aestuariivivens sp. nov., isolated from a tidal flat.</title>
        <authorList>
            <person name="Park S."/>
            <person name="Yoon J.-H."/>
        </authorList>
    </citation>
    <scope>NUCLEOTIDE SEQUENCE</scope>
    <source>
        <strain evidence="2">TSTF-M16</strain>
    </source>
</reference>
<evidence type="ECO:0000256" key="1">
    <source>
        <dbReference type="SAM" id="Phobius"/>
    </source>
</evidence>
<dbReference type="EMBL" id="JACTAG010000001">
    <property type="protein sequence ID" value="MBD3664061.1"/>
    <property type="molecule type" value="Genomic_DNA"/>
</dbReference>
<name>A0A927HEM8_9RHOB</name>
<gene>
    <name evidence="2" type="ORF">H9Q16_09020</name>
</gene>
<keyword evidence="1" id="KW-0812">Transmembrane</keyword>
<dbReference type="Proteomes" id="UP000635142">
    <property type="component" value="Unassembled WGS sequence"/>
</dbReference>
<protein>
    <submittedName>
        <fullName evidence="2">Uncharacterized protein</fullName>
    </submittedName>
</protein>
<keyword evidence="1" id="KW-1133">Transmembrane helix</keyword>
<dbReference type="RefSeq" id="WP_191074974.1">
    <property type="nucleotide sequence ID" value="NZ_JACTAG010000001.1"/>
</dbReference>
<evidence type="ECO:0000313" key="3">
    <source>
        <dbReference type="Proteomes" id="UP000635142"/>
    </source>
</evidence>
<keyword evidence="1" id="KW-0472">Membrane</keyword>
<evidence type="ECO:0000313" key="2">
    <source>
        <dbReference type="EMBL" id="MBD3664061.1"/>
    </source>
</evidence>
<dbReference type="AlphaFoldDB" id="A0A927HEM8"/>
<sequence length="69" mass="7550">MAFLGGLMQSLRPLIVVGILLGFLMVYATYGLPGVWLVTKLVAIGIVMNFAGWLLLRFVLQRAGKWGAK</sequence>
<accession>A0A927HEM8</accession>